<evidence type="ECO:0000313" key="8">
    <source>
        <dbReference type="EMBL" id="OBY62978.1"/>
    </source>
</evidence>
<dbReference type="Pfam" id="PF03009">
    <property type="entry name" value="GDPD"/>
    <property type="match status" value="1"/>
</dbReference>
<dbReference type="GO" id="GO:0042597">
    <property type="term" value="C:periplasmic space"/>
    <property type="evidence" value="ECO:0007669"/>
    <property type="project" value="TreeGrafter"/>
</dbReference>
<keyword evidence="3" id="KW-0732">Signal</keyword>
<dbReference type="RefSeq" id="WP_065319955.1">
    <property type="nucleotide sequence ID" value="NZ_CP017477.1"/>
</dbReference>
<dbReference type="CDD" id="cd08600">
    <property type="entry name" value="GDPD_EcGlpQ_like"/>
    <property type="match status" value="1"/>
</dbReference>
<keyword evidence="4" id="KW-0319">Glycerol metabolism</keyword>
<dbReference type="Proteomes" id="UP000092584">
    <property type="component" value="Unassembled WGS sequence"/>
</dbReference>
<dbReference type="GO" id="GO:0006629">
    <property type="term" value="P:lipid metabolic process"/>
    <property type="evidence" value="ECO:0007669"/>
    <property type="project" value="InterPro"/>
</dbReference>
<dbReference type="STRING" id="1774273.LPB03_12660"/>
<organism evidence="8 9">
    <name type="scientific">Polaribacter vadi</name>
    <dbReference type="NCBI Taxonomy" id="1774273"/>
    <lineage>
        <taxon>Bacteria</taxon>
        <taxon>Pseudomonadati</taxon>
        <taxon>Bacteroidota</taxon>
        <taxon>Flavobacteriia</taxon>
        <taxon>Flavobacteriales</taxon>
        <taxon>Flavobacteriaceae</taxon>
    </lineage>
</organism>
<dbReference type="GO" id="GO:0006071">
    <property type="term" value="P:glycerol metabolic process"/>
    <property type="evidence" value="ECO:0007669"/>
    <property type="project" value="UniProtKB-KW"/>
</dbReference>
<accession>A0A1B8TTW5</accession>
<comment type="catalytic activity">
    <reaction evidence="6">
        <text>a sn-glycero-3-phosphodiester + H2O = an alcohol + sn-glycerol 3-phosphate + H(+)</text>
        <dbReference type="Rhea" id="RHEA:12969"/>
        <dbReference type="ChEBI" id="CHEBI:15377"/>
        <dbReference type="ChEBI" id="CHEBI:15378"/>
        <dbReference type="ChEBI" id="CHEBI:30879"/>
        <dbReference type="ChEBI" id="CHEBI:57597"/>
        <dbReference type="ChEBI" id="CHEBI:83408"/>
        <dbReference type="EC" id="3.1.4.46"/>
    </reaction>
</comment>
<evidence type="ECO:0000256" key="6">
    <source>
        <dbReference type="ARBA" id="ARBA00047512"/>
    </source>
</evidence>
<dbReference type="NCBIfam" id="NF008354">
    <property type="entry name" value="PRK11143.1"/>
    <property type="match status" value="1"/>
</dbReference>
<reference evidence="9" key="1">
    <citation type="submission" date="2016-02" db="EMBL/GenBank/DDBJ databases">
        <authorList>
            <person name="Shin S.-K."/>
            <person name="Yi H."/>
            <person name="Kim E."/>
        </authorList>
    </citation>
    <scope>NUCLEOTIDE SEQUENCE [LARGE SCALE GENOMIC DNA]</scope>
    <source>
        <strain evidence="9">LPB0003</strain>
    </source>
</reference>
<comment type="caution">
    <text evidence="8">The sequence shown here is derived from an EMBL/GenBank/DDBJ whole genome shotgun (WGS) entry which is preliminary data.</text>
</comment>
<protein>
    <recommendedName>
        <fullName evidence="2">glycerophosphodiester phosphodiesterase</fullName>
        <ecNumber evidence="2">3.1.4.46</ecNumber>
    </recommendedName>
</protein>
<proteinExistence type="inferred from homology"/>
<evidence type="ECO:0000256" key="2">
    <source>
        <dbReference type="ARBA" id="ARBA00012247"/>
    </source>
</evidence>
<dbReference type="PANTHER" id="PTHR43620">
    <property type="entry name" value="GLYCEROPHOSPHORYL DIESTER PHOSPHODIESTERASE"/>
    <property type="match status" value="1"/>
</dbReference>
<sequence length="325" mass="37437">MKSISVFLICLLLFSCNQPTKKPTMNKKIVIAHRGASAYLPEHTIEAKTMAHAMNVDFIEQDLVLSKDDVPIVIHDIYLDDVTDVATKFPTRKREDNRFYVIDFTFNELKRLQVSERFNPETGEQFYPNRFPKGKGNFKLHSLQEEIELIQGLNASTKKNIGIYPEIKAPEFHQQEGKNLTEIVLKVLADYGYKTKKDNCILQCFDAKELERIRKELKSDLFLVQLMEFEEETKQLAHFASYADGIGPWYTQILSDKVDGKFTFTSLVTDAHQLGLKVHPYTFRADQLVEFTTFNEMMQTLLIDANVDGAFTDFPDLVVAFLNKK</sequence>
<dbReference type="KEGG" id="pob:LPB03_12660"/>
<dbReference type="InterPro" id="IPR030395">
    <property type="entry name" value="GP_PDE_dom"/>
</dbReference>
<keyword evidence="9" id="KW-1185">Reference proteome</keyword>
<evidence type="ECO:0000256" key="5">
    <source>
        <dbReference type="ARBA" id="ARBA00022801"/>
    </source>
</evidence>
<dbReference type="FunFam" id="3.20.20.190:FF:000009">
    <property type="entry name" value="Glycerophosphodiester phosphodiesterase, periplasmic"/>
    <property type="match status" value="1"/>
</dbReference>
<evidence type="ECO:0000313" key="9">
    <source>
        <dbReference type="Proteomes" id="UP000092584"/>
    </source>
</evidence>
<dbReference type="PROSITE" id="PS51257">
    <property type="entry name" value="PROKAR_LIPOPROTEIN"/>
    <property type="match status" value="1"/>
</dbReference>
<dbReference type="PANTHER" id="PTHR43620:SF7">
    <property type="entry name" value="GLYCEROPHOSPHODIESTER PHOSPHODIESTERASE GDPD5-RELATED"/>
    <property type="match status" value="1"/>
</dbReference>
<dbReference type="OrthoDB" id="384721at2"/>
<dbReference type="EC" id="3.1.4.46" evidence="2"/>
<dbReference type="PROSITE" id="PS51704">
    <property type="entry name" value="GP_PDE"/>
    <property type="match status" value="1"/>
</dbReference>
<name>A0A1B8TTW5_9FLAO</name>
<evidence type="ECO:0000259" key="7">
    <source>
        <dbReference type="PROSITE" id="PS51704"/>
    </source>
</evidence>
<keyword evidence="5" id="KW-0378">Hydrolase</keyword>
<dbReference type="Gene3D" id="3.20.20.190">
    <property type="entry name" value="Phosphatidylinositol (PI) phosphodiesterase"/>
    <property type="match status" value="1"/>
</dbReference>
<gene>
    <name evidence="8" type="ORF">LPB3_12675</name>
</gene>
<feature type="domain" description="GP-PDE" evidence="7">
    <location>
        <begin position="28"/>
        <end position="322"/>
    </location>
</feature>
<comment type="similarity">
    <text evidence="1">Belongs to the glycerophosphoryl diester phosphodiesterase family.</text>
</comment>
<evidence type="ECO:0000256" key="3">
    <source>
        <dbReference type="ARBA" id="ARBA00022729"/>
    </source>
</evidence>
<dbReference type="EMBL" id="LSFM01000023">
    <property type="protein sequence ID" value="OBY62978.1"/>
    <property type="molecule type" value="Genomic_DNA"/>
</dbReference>
<evidence type="ECO:0000256" key="1">
    <source>
        <dbReference type="ARBA" id="ARBA00007277"/>
    </source>
</evidence>
<evidence type="ECO:0000256" key="4">
    <source>
        <dbReference type="ARBA" id="ARBA00022798"/>
    </source>
</evidence>
<dbReference type="InterPro" id="IPR017946">
    <property type="entry name" value="PLC-like_Pdiesterase_TIM-brl"/>
</dbReference>
<dbReference type="GO" id="GO:0008889">
    <property type="term" value="F:glycerophosphodiester phosphodiesterase activity"/>
    <property type="evidence" value="ECO:0007669"/>
    <property type="project" value="UniProtKB-EC"/>
</dbReference>
<dbReference type="SUPFAM" id="SSF51695">
    <property type="entry name" value="PLC-like phosphodiesterases"/>
    <property type="match status" value="1"/>
</dbReference>
<dbReference type="AlphaFoldDB" id="A0A1B8TTW5"/>